<keyword evidence="3" id="KW-1185">Reference proteome</keyword>
<feature type="region of interest" description="Disordered" evidence="1">
    <location>
        <begin position="232"/>
        <end position="251"/>
    </location>
</feature>
<dbReference type="AlphaFoldDB" id="A0A6A5WUU9"/>
<feature type="compositionally biased region" description="Basic residues" evidence="1">
    <location>
        <begin position="238"/>
        <end position="251"/>
    </location>
</feature>
<name>A0A6A5WUU9_9PLEO</name>
<accession>A0A6A5WUU9</accession>
<evidence type="ECO:0000313" key="2">
    <source>
        <dbReference type="EMBL" id="KAF2001376.1"/>
    </source>
</evidence>
<organism evidence="2 3">
    <name type="scientific">Amniculicola lignicola CBS 123094</name>
    <dbReference type="NCBI Taxonomy" id="1392246"/>
    <lineage>
        <taxon>Eukaryota</taxon>
        <taxon>Fungi</taxon>
        <taxon>Dikarya</taxon>
        <taxon>Ascomycota</taxon>
        <taxon>Pezizomycotina</taxon>
        <taxon>Dothideomycetes</taxon>
        <taxon>Pleosporomycetidae</taxon>
        <taxon>Pleosporales</taxon>
        <taxon>Amniculicolaceae</taxon>
        <taxon>Amniculicola</taxon>
    </lineage>
</organism>
<gene>
    <name evidence="2" type="ORF">P154DRAFT_168798</name>
</gene>
<dbReference type="EMBL" id="ML977583">
    <property type="protein sequence ID" value="KAF2001376.1"/>
    <property type="molecule type" value="Genomic_DNA"/>
</dbReference>
<evidence type="ECO:0000313" key="3">
    <source>
        <dbReference type="Proteomes" id="UP000799779"/>
    </source>
</evidence>
<reference evidence="2" key="1">
    <citation type="journal article" date="2020" name="Stud. Mycol.">
        <title>101 Dothideomycetes genomes: a test case for predicting lifestyles and emergence of pathogens.</title>
        <authorList>
            <person name="Haridas S."/>
            <person name="Albert R."/>
            <person name="Binder M."/>
            <person name="Bloem J."/>
            <person name="Labutti K."/>
            <person name="Salamov A."/>
            <person name="Andreopoulos B."/>
            <person name="Baker S."/>
            <person name="Barry K."/>
            <person name="Bills G."/>
            <person name="Bluhm B."/>
            <person name="Cannon C."/>
            <person name="Castanera R."/>
            <person name="Culley D."/>
            <person name="Daum C."/>
            <person name="Ezra D."/>
            <person name="Gonzalez J."/>
            <person name="Henrissat B."/>
            <person name="Kuo A."/>
            <person name="Liang C."/>
            <person name="Lipzen A."/>
            <person name="Lutzoni F."/>
            <person name="Magnuson J."/>
            <person name="Mondo S."/>
            <person name="Nolan M."/>
            <person name="Ohm R."/>
            <person name="Pangilinan J."/>
            <person name="Park H.-J."/>
            <person name="Ramirez L."/>
            <person name="Alfaro M."/>
            <person name="Sun H."/>
            <person name="Tritt A."/>
            <person name="Yoshinaga Y."/>
            <person name="Zwiers L.-H."/>
            <person name="Turgeon B."/>
            <person name="Goodwin S."/>
            <person name="Spatafora J."/>
            <person name="Crous P."/>
            <person name="Grigoriev I."/>
        </authorList>
    </citation>
    <scope>NUCLEOTIDE SEQUENCE</scope>
    <source>
        <strain evidence="2">CBS 123094</strain>
    </source>
</reference>
<dbReference type="Proteomes" id="UP000799779">
    <property type="component" value="Unassembled WGS sequence"/>
</dbReference>
<protein>
    <submittedName>
        <fullName evidence="2">Uncharacterized protein</fullName>
    </submittedName>
</protein>
<evidence type="ECO:0000256" key="1">
    <source>
        <dbReference type="SAM" id="MobiDB-lite"/>
    </source>
</evidence>
<sequence>MECKDDFVAEISIDAVSGDPWMQKDRLSRDVPRTPNMSSARPFPVFLPKPSEYSSNWRVANRSSKRISLVHSTTSERPENSSHGLTLHLRNVPRPSLHQHSAPTRSYHGLGVSFLTALTPLHDFTHHRNPTPSSPSLALQSRSLPCQARTVIQPLAAPTPPKPRPSSLLIKLSPRNRTDPKSRFGIVRCAPSYTSEPCLEARQRPFRIPHHHPQLPSPLLPSPPPSFHSLSPSLPLTTHRHPIPIPIPHKR</sequence>
<feature type="region of interest" description="Disordered" evidence="1">
    <location>
        <begin position="154"/>
        <end position="183"/>
    </location>
</feature>
<proteinExistence type="predicted"/>